<accession>A0ABY2TL23</accession>
<keyword evidence="1" id="KW-0472">Membrane</keyword>
<keyword evidence="1" id="KW-0812">Transmembrane</keyword>
<dbReference type="Pfam" id="PF09624">
    <property type="entry name" value="DUF2393"/>
    <property type="match status" value="1"/>
</dbReference>
<keyword evidence="1" id="KW-1133">Transmembrane helix</keyword>
<dbReference type="RefSeq" id="WP_137623347.1">
    <property type="nucleotide sequence ID" value="NZ_NXLY01000002.1"/>
</dbReference>
<evidence type="ECO:0000256" key="1">
    <source>
        <dbReference type="SAM" id="Phobius"/>
    </source>
</evidence>
<dbReference type="EMBL" id="NXLY01000002">
    <property type="protein sequence ID" value="TKX34672.1"/>
    <property type="molecule type" value="Genomic_DNA"/>
</dbReference>
<evidence type="ECO:0000313" key="3">
    <source>
        <dbReference type="Proteomes" id="UP000309584"/>
    </source>
</evidence>
<name>A0ABY2TL23_9BACT</name>
<sequence length="176" mass="21003">MEKIREIVLFYTTHLYLVDYMLILFIFFLFTGVSLLCVFLRHRPVIALFIIALNLIFCFIVFIFGFKIIDHEARSRTLEIISQRMLHTSGDLIVDFNISNTSKHDFKECKITTKIFKNVSPKDNFINRYKNKFIPYRQKSAEVKNLKKNTTQFQRVAFENFQYENNFTIHLASECF</sequence>
<feature type="transmembrane region" description="Helical" evidence="1">
    <location>
        <begin position="46"/>
        <end position="66"/>
    </location>
</feature>
<evidence type="ECO:0008006" key="4">
    <source>
        <dbReference type="Google" id="ProtNLM"/>
    </source>
</evidence>
<gene>
    <name evidence="2" type="ORF">CQA75_01775</name>
</gene>
<protein>
    <recommendedName>
        <fullName evidence="4">DUF2393 domain-containing protein</fullName>
    </recommendedName>
</protein>
<evidence type="ECO:0000313" key="2">
    <source>
        <dbReference type="EMBL" id="TKX34672.1"/>
    </source>
</evidence>
<dbReference type="InterPro" id="IPR013417">
    <property type="entry name" value="CHP02588"/>
</dbReference>
<keyword evidence="3" id="KW-1185">Reference proteome</keyword>
<comment type="caution">
    <text evidence="2">The sequence shown here is derived from an EMBL/GenBank/DDBJ whole genome shotgun (WGS) entry which is preliminary data.</text>
</comment>
<reference evidence="2 3" key="1">
    <citation type="submission" date="2018-05" db="EMBL/GenBank/DDBJ databases">
        <title>Novel Campyloabacter and Helicobacter Species and Strains.</title>
        <authorList>
            <person name="Mannion A.J."/>
            <person name="Shen Z."/>
            <person name="Fox J.G."/>
        </authorList>
    </citation>
    <scope>NUCLEOTIDE SEQUENCE [LARGE SCALE GENOMIC DNA]</scope>
    <source>
        <strain evidence="3">MIT10-5678</strain>
    </source>
</reference>
<proteinExistence type="predicted"/>
<dbReference type="Proteomes" id="UP000309584">
    <property type="component" value="Unassembled WGS sequence"/>
</dbReference>
<organism evidence="2 3">
    <name type="scientific">Campylobacter taeniopygiae</name>
    <dbReference type="NCBI Taxonomy" id="2510188"/>
    <lineage>
        <taxon>Bacteria</taxon>
        <taxon>Pseudomonadati</taxon>
        <taxon>Campylobacterota</taxon>
        <taxon>Epsilonproteobacteria</taxon>
        <taxon>Campylobacterales</taxon>
        <taxon>Campylobacteraceae</taxon>
        <taxon>Campylobacter</taxon>
    </lineage>
</organism>